<evidence type="ECO:0000256" key="1">
    <source>
        <dbReference type="SAM" id="Coils"/>
    </source>
</evidence>
<protein>
    <submittedName>
        <fullName evidence="2">Uncharacterized protein</fullName>
    </submittedName>
</protein>
<comment type="caution">
    <text evidence="2">The sequence shown here is derived from an EMBL/GenBank/DDBJ whole genome shotgun (WGS) entry which is preliminary data.</text>
</comment>
<sequence>MFPRSLIRETGPLTQEHCVLSSMQEPVGGVIVRNFDTYEVDGEASSSPGMVKSSGLGQAKSFQLEEARELIGFGRGFRWWHSSIIDRLKETLMDDNKLSRAEFAYVVSIRSNFVSYYRQFGFHQDVPADMDFDNLPDPETMLCCHHVLTRYGTGSQDKLPIGVCELSTEKVIKLPPEDAENIMDILHAEPNLTKCMEESGDVNFKEEVAHVPLPSGNQCFSSIERIPSFGKDLFDSASRLDGSKGVCSASDDEVESIRRANAPLLEPRPQHPLRAPQLGISVFNAITVIKVVDKNAPRVVGKAILEKVCHTSFDGLPSLKGDFDRPYATIFQRGVNVTLSECKVQGKLDDASHRLNTEGAHYEAKAAELKQVESRHEGLLKELQLLEDQKKDPSS</sequence>
<keyword evidence="1" id="KW-0175">Coiled coil</keyword>
<reference evidence="2" key="1">
    <citation type="submission" date="2022-04" db="EMBL/GenBank/DDBJ databases">
        <title>Carnegiea gigantea Genome sequencing and assembly v2.</title>
        <authorList>
            <person name="Copetti D."/>
            <person name="Sanderson M.J."/>
            <person name="Burquez A."/>
            <person name="Wojciechowski M.F."/>
        </authorList>
    </citation>
    <scope>NUCLEOTIDE SEQUENCE</scope>
    <source>
        <strain evidence="2">SGP5-SGP5p</strain>
        <tissue evidence="2">Aerial part</tissue>
    </source>
</reference>
<dbReference type="OrthoDB" id="1746559at2759"/>
<evidence type="ECO:0000313" key="3">
    <source>
        <dbReference type="Proteomes" id="UP001153076"/>
    </source>
</evidence>
<evidence type="ECO:0000313" key="2">
    <source>
        <dbReference type="EMBL" id="KAJ8444116.1"/>
    </source>
</evidence>
<dbReference type="AlphaFoldDB" id="A0A9Q1KGX9"/>
<keyword evidence="3" id="KW-1185">Reference proteome</keyword>
<dbReference type="Proteomes" id="UP001153076">
    <property type="component" value="Unassembled WGS sequence"/>
</dbReference>
<organism evidence="2 3">
    <name type="scientific">Carnegiea gigantea</name>
    <dbReference type="NCBI Taxonomy" id="171969"/>
    <lineage>
        <taxon>Eukaryota</taxon>
        <taxon>Viridiplantae</taxon>
        <taxon>Streptophyta</taxon>
        <taxon>Embryophyta</taxon>
        <taxon>Tracheophyta</taxon>
        <taxon>Spermatophyta</taxon>
        <taxon>Magnoliopsida</taxon>
        <taxon>eudicotyledons</taxon>
        <taxon>Gunneridae</taxon>
        <taxon>Pentapetalae</taxon>
        <taxon>Caryophyllales</taxon>
        <taxon>Cactineae</taxon>
        <taxon>Cactaceae</taxon>
        <taxon>Cactoideae</taxon>
        <taxon>Echinocereeae</taxon>
        <taxon>Carnegiea</taxon>
    </lineage>
</organism>
<feature type="coiled-coil region" evidence="1">
    <location>
        <begin position="362"/>
        <end position="389"/>
    </location>
</feature>
<gene>
    <name evidence="2" type="ORF">Cgig2_005797</name>
</gene>
<accession>A0A9Q1KGX9</accession>
<name>A0A9Q1KGX9_9CARY</name>
<proteinExistence type="predicted"/>
<dbReference type="EMBL" id="JAKOGI010000106">
    <property type="protein sequence ID" value="KAJ8444116.1"/>
    <property type="molecule type" value="Genomic_DNA"/>
</dbReference>